<comment type="caution">
    <text evidence="1">The sequence shown here is derived from an EMBL/GenBank/DDBJ whole genome shotgun (WGS) entry which is preliminary data.</text>
</comment>
<gene>
    <name evidence="1" type="ORF">BSU04_21235</name>
</gene>
<organism evidence="1 2">
    <name type="scientific">Caballeronia sordidicola</name>
    <name type="common">Burkholderia sordidicola</name>
    <dbReference type="NCBI Taxonomy" id="196367"/>
    <lineage>
        <taxon>Bacteria</taxon>
        <taxon>Pseudomonadati</taxon>
        <taxon>Pseudomonadota</taxon>
        <taxon>Betaproteobacteria</taxon>
        <taxon>Burkholderiales</taxon>
        <taxon>Burkholderiaceae</taxon>
        <taxon>Caballeronia</taxon>
    </lineage>
</organism>
<accession>A0A226WZD0</accession>
<proteinExistence type="predicted"/>
<sequence length="52" mass="5912">MEISWSQVNVLSSEFRISARKPEAPVGRVWLRGICAQLQAGQRTGRRCNVLR</sequence>
<dbReference type="AlphaFoldDB" id="A0A226WZD0"/>
<reference evidence="2" key="1">
    <citation type="submission" date="2017-01" db="EMBL/GenBank/DDBJ databases">
        <title>Genome Analysis of Deinococcus marmoris KOPRI26562.</title>
        <authorList>
            <person name="Kim J.H."/>
            <person name="Oh H.-M."/>
        </authorList>
    </citation>
    <scope>NUCLEOTIDE SEQUENCE [LARGE SCALE GENOMIC DNA]</scope>
    <source>
        <strain evidence="2">PAMC 26633</strain>
    </source>
</reference>
<name>A0A226WZD0_CABSO</name>
<protein>
    <submittedName>
        <fullName evidence="1">Uncharacterized protein</fullName>
    </submittedName>
</protein>
<dbReference type="EMBL" id="MTHB01000123">
    <property type="protein sequence ID" value="OXC76542.1"/>
    <property type="molecule type" value="Genomic_DNA"/>
</dbReference>
<evidence type="ECO:0000313" key="2">
    <source>
        <dbReference type="Proteomes" id="UP000214720"/>
    </source>
</evidence>
<dbReference type="Proteomes" id="UP000214720">
    <property type="component" value="Unassembled WGS sequence"/>
</dbReference>
<evidence type="ECO:0000313" key="1">
    <source>
        <dbReference type="EMBL" id="OXC76542.1"/>
    </source>
</evidence>